<name>A0A3M7QB33_BRAPC</name>
<accession>A0A3M7QB33</accession>
<dbReference type="AlphaFoldDB" id="A0A3M7QB33"/>
<evidence type="ECO:0000313" key="2">
    <source>
        <dbReference type="Proteomes" id="UP000276133"/>
    </source>
</evidence>
<reference evidence="1 2" key="1">
    <citation type="journal article" date="2018" name="Sci. Rep.">
        <title>Genomic signatures of local adaptation to the degree of environmental predictability in rotifers.</title>
        <authorList>
            <person name="Franch-Gras L."/>
            <person name="Hahn C."/>
            <person name="Garcia-Roger E.M."/>
            <person name="Carmona M.J."/>
            <person name="Serra M."/>
            <person name="Gomez A."/>
        </authorList>
    </citation>
    <scope>NUCLEOTIDE SEQUENCE [LARGE SCALE GENOMIC DNA]</scope>
    <source>
        <strain evidence="1">HYR1</strain>
    </source>
</reference>
<organism evidence="1 2">
    <name type="scientific">Brachionus plicatilis</name>
    <name type="common">Marine rotifer</name>
    <name type="synonym">Brachionus muelleri</name>
    <dbReference type="NCBI Taxonomy" id="10195"/>
    <lineage>
        <taxon>Eukaryota</taxon>
        <taxon>Metazoa</taxon>
        <taxon>Spiralia</taxon>
        <taxon>Gnathifera</taxon>
        <taxon>Rotifera</taxon>
        <taxon>Eurotatoria</taxon>
        <taxon>Monogononta</taxon>
        <taxon>Pseudotrocha</taxon>
        <taxon>Ploima</taxon>
        <taxon>Brachionidae</taxon>
        <taxon>Brachionus</taxon>
    </lineage>
</organism>
<sequence length="260" mass="30069">VQVVRKAFSHQVHHALKQIQPSAQTETGIWLTNTIFEHVFKSVIFYIESSQEYKLRCQSLSQNLLHSGAKTRSEIDCLLKQKFHEIELEFNDRLSMKTVHLINQLIGPLSIQLSNSNFEYISVDAATVTEIVNLVNDMLFGMDKELRVKLVEEKTQVDGEELLTALNNLLVESVSARLFEVVFSENFNKFLNHVLKSISKKNQCIFLDKLNELKNVSLNLDQIFAKDLFENKLNQARPNIDKHIYEINMLQNSIFNIQFV</sequence>
<evidence type="ECO:0000313" key="1">
    <source>
        <dbReference type="EMBL" id="RNA08422.1"/>
    </source>
</evidence>
<dbReference type="EMBL" id="REGN01006752">
    <property type="protein sequence ID" value="RNA08422.1"/>
    <property type="molecule type" value="Genomic_DNA"/>
</dbReference>
<comment type="caution">
    <text evidence="1">The sequence shown here is derived from an EMBL/GenBank/DDBJ whole genome shotgun (WGS) entry which is preliminary data.</text>
</comment>
<dbReference type="Proteomes" id="UP000276133">
    <property type="component" value="Unassembled WGS sequence"/>
</dbReference>
<keyword evidence="2" id="KW-1185">Reference proteome</keyword>
<gene>
    <name evidence="1" type="ORF">BpHYR1_046415</name>
</gene>
<protein>
    <submittedName>
        <fullName evidence="1">Uncharacterized protein</fullName>
    </submittedName>
</protein>
<feature type="non-terminal residue" evidence="1">
    <location>
        <position position="1"/>
    </location>
</feature>
<proteinExistence type="predicted"/>